<dbReference type="EMBL" id="MK552327">
    <property type="protein sequence ID" value="QBJ02820.1"/>
    <property type="molecule type" value="Genomic_DNA"/>
</dbReference>
<sequence length="138" mass="15942">MIEVTIALYDKRQGDLGDFVRGTEDKTLGNPYWITPGLTFETDGQAVHAFKTVPTLHSYEGIKQFQIWDKRSQSVRKLVATITMDTNTNTYTVALEPYYQRRRLNTTFHVHGNYNRPPAPVAFHNKTHHGDWVFDNTI</sequence>
<accession>A0A481W4T4</accession>
<organism evidence="1 2">
    <name type="scientific">Pseudomonas phage Psa21</name>
    <dbReference type="NCBI Taxonomy" id="2530023"/>
    <lineage>
        <taxon>Viruses</taxon>
        <taxon>Duplodnaviria</taxon>
        <taxon>Heunggongvirae</taxon>
        <taxon>Uroviricota</taxon>
        <taxon>Caudoviricetes</taxon>
        <taxon>Chimalliviridae</taxon>
        <taxon>Tepukevirus</taxon>
        <taxon>Tepukevirus Psa21</taxon>
    </lineage>
</organism>
<evidence type="ECO:0008006" key="3">
    <source>
        <dbReference type="Google" id="ProtNLM"/>
    </source>
</evidence>
<protein>
    <recommendedName>
        <fullName evidence="3">Virion structural protein</fullName>
    </recommendedName>
</protein>
<evidence type="ECO:0000313" key="1">
    <source>
        <dbReference type="EMBL" id="QBJ02820.1"/>
    </source>
</evidence>
<keyword evidence="2" id="KW-1185">Reference proteome</keyword>
<proteinExistence type="predicted"/>
<gene>
    <name evidence="1" type="ORF">PSA21_294</name>
</gene>
<reference evidence="1 2" key="1">
    <citation type="submission" date="2019-02" db="EMBL/GenBank/DDBJ databases">
        <authorList>
            <person name="Frampton R.A."/>
            <person name="Wojtus J.K."/>
            <person name="Fineran P.C."/>
            <person name="Hendrickson H.L."/>
        </authorList>
    </citation>
    <scope>NUCLEOTIDE SEQUENCE [LARGE SCALE GENOMIC DNA]</scope>
</reference>
<evidence type="ECO:0000313" key="2">
    <source>
        <dbReference type="Proteomes" id="UP000294134"/>
    </source>
</evidence>
<dbReference type="Proteomes" id="UP000294134">
    <property type="component" value="Segment"/>
</dbReference>
<name>A0A481W4T4_9CAUD</name>